<dbReference type="InterPro" id="IPR001680">
    <property type="entry name" value="WD40_rpt"/>
</dbReference>
<protein>
    <recommendedName>
        <fullName evidence="6">WD repeat-containing protein 65</fullName>
    </recommendedName>
</protein>
<name>A0AAV8W8V4_9CUCU</name>
<feature type="coiled-coil region" evidence="2">
    <location>
        <begin position="698"/>
        <end position="765"/>
    </location>
</feature>
<proteinExistence type="predicted"/>
<dbReference type="InterPro" id="IPR052993">
    <property type="entry name" value="CFA-57"/>
</dbReference>
<keyword evidence="1" id="KW-0853">WD repeat</keyword>
<comment type="caution">
    <text evidence="4">The sequence shown here is derived from an EMBL/GenBank/DDBJ whole genome shotgun (WGS) entry which is preliminary data.</text>
</comment>
<accession>A0AAV8W8V4</accession>
<evidence type="ECO:0000313" key="4">
    <source>
        <dbReference type="EMBL" id="KAJ8923117.1"/>
    </source>
</evidence>
<dbReference type="Proteomes" id="UP001159042">
    <property type="component" value="Unassembled WGS sequence"/>
</dbReference>
<dbReference type="SMART" id="SM00320">
    <property type="entry name" value="WD40"/>
    <property type="match status" value="5"/>
</dbReference>
<dbReference type="PANTHER" id="PTHR32215:SF0">
    <property type="entry name" value="CILIA- AND FLAGELLA-ASSOCIATED PROTEIN 57"/>
    <property type="match status" value="1"/>
</dbReference>
<reference evidence="4 5" key="1">
    <citation type="journal article" date="2023" name="Insect Mol. Biol.">
        <title>Genome sequencing provides insights into the evolution of gene families encoding plant cell wall-degrading enzymes in longhorned beetles.</title>
        <authorList>
            <person name="Shin N.R."/>
            <person name="Okamura Y."/>
            <person name="Kirsch R."/>
            <person name="Pauchet Y."/>
        </authorList>
    </citation>
    <scope>NUCLEOTIDE SEQUENCE [LARGE SCALE GENOMIC DNA]</scope>
    <source>
        <strain evidence="4">EAD_L_NR</strain>
    </source>
</reference>
<dbReference type="InterPro" id="IPR036322">
    <property type="entry name" value="WD40_repeat_dom_sf"/>
</dbReference>
<evidence type="ECO:0000256" key="2">
    <source>
        <dbReference type="SAM" id="Coils"/>
    </source>
</evidence>
<dbReference type="PANTHER" id="PTHR32215">
    <property type="entry name" value="CILIA- AND FLAGELLA-ASSOCIATED PROTEIN 57"/>
    <property type="match status" value="1"/>
</dbReference>
<feature type="coiled-coil region" evidence="2">
    <location>
        <begin position="937"/>
        <end position="1027"/>
    </location>
</feature>
<dbReference type="AlphaFoldDB" id="A0AAV8W8V4"/>
<feature type="coiled-coil region" evidence="2">
    <location>
        <begin position="803"/>
        <end position="884"/>
    </location>
</feature>
<dbReference type="PROSITE" id="PS50294">
    <property type="entry name" value="WD_REPEATS_REGION"/>
    <property type="match status" value="1"/>
</dbReference>
<evidence type="ECO:0000256" key="1">
    <source>
        <dbReference type="PROSITE-ProRule" id="PRU00221"/>
    </source>
</evidence>
<evidence type="ECO:0000256" key="3">
    <source>
        <dbReference type="SAM" id="MobiDB-lite"/>
    </source>
</evidence>
<evidence type="ECO:0008006" key="6">
    <source>
        <dbReference type="Google" id="ProtNLM"/>
    </source>
</evidence>
<dbReference type="EMBL" id="JANEYG010000005">
    <property type="protein sequence ID" value="KAJ8923117.1"/>
    <property type="molecule type" value="Genomic_DNA"/>
</dbReference>
<dbReference type="InterPro" id="IPR015943">
    <property type="entry name" value="WD40/YVTN_repeat-like_dom_sf"/>
</dbReference>
<feature type="region of interest" description="Disordered" evidence="3">
    <location>
        <begin position="1233"/>
        <end position="1252"/>
    </location>
</feature>
<sequence length="1252" mass="144756">MFAKSRENTNLAVLQPKLYIGLETRISNNIHFLNDDEVVYPAGSVVVLHNFHVKKQKFIKLTDKGRNLTHVKVSPNKKTIAVVENTDKLPMVTLWCPVQFKKKKTLTLPSEKDIIAHRFVTVDFTFDSKYLVCVTGEPDWTMYCFKCDKGRLESFARAINLNGTGTVRQVACNPQDVNQLVLCGDSVLRCLGCQDYTWRQFGYNKFDNTVYTSCCWLSQDRLIVGSDRGKIMVLETGELKAVFNAMDLPIINMKQEDEMEETSQTSLHSAHSIEIIEGDTQNYEIRGLVNFGRGFAFGFMNGKVHLYEKETPNKYKKRGVYVVPDRTIKREYEEMPKVLTTINTIVFNPSEDRLLVSCSEMQLWTSRLYGNDSSMLNEITMRNFGYPMHLGPVGSVAICRWKPIAMTSGTRDRSIKIWNYETDEVELIHTFEDDISSVALHPTGLYAVIGFSDKLRYMTIMIDDMLMTKEFNIRSCRMTSFSRLGHLFAAANANVIQIYSSITFELMYILKGHIGKIQGMSWSHDDNILASCGSEGAVYGWDVSTASRISEVVIKSNPFTGVALLKDGKSMYAIGHDGHVRELGNSNIQRDVVLTPPSVVLDDIALSQLDTMLFVTGNSGSVYVIKVPLLEKAEYVEYAMHNSPITKMCLSLDDRYLISATDGGHICFWKLMNIEDKSVPFDADVKSSSEILISRQILEDKMDTIKNLQLRMRELETEHSFQMRQNDALYSSKIKDIHSEYCTAIEELKSKNEQMESDHLQETNNLIVQINKIKSEHEVFVQKLENSYNEKLIYEYNKFHRFESKMENLAKEQEQRYELLKESKQETEESLTAEHLQKLKDMEVQIEQLVEQMQQMEKEHEIIVQQVEDDADREIYELKEAHEKELRDEQDLNVPSVLKKKFLAAQKETNDLRQKVVTLDNEHMKFKATILSLDKEILDMKKEMQERDQTIEEKEKRIFQLKSKNQELEKFKFILDFKINELKSIIEPKEKLIQEQLIQINEMVRELENLQKIILNLDVQLAELRDKLIVSNTEVKKEIDKNARMKKALQNIRIDIHHASSFIQNVPKLKQAVKDMYHKYNADKDFEITQAEDTEARSEFLRQRDFLERTVSTLHYQATKNANLLSYDKVRLVDENSCLLDETNLLRKNLREATEQTKKLHALVGLSYISPKMAQKKVNLATDTNTEIHNRYKTKLQENERAITALKEENNRLINKIAQASIEEMQNLSEHAVEISTQDPPSFHDDHDLDME</sequence>
<dbReference type="SUPFAM" id="SSF50978">
    <property type="entry name" value="WD40 repeat-like"/>
    <property type="match status" value="2"/>
</dbReference>
<dbReference type="PROSITE" id="PS50082">
    <property type="entry name" value="WD_REPEATS_2"/>
    <property type="match status" value="1"/>
</dbReference>
<feature type="coiled-coil region" evidence="2">
    <location>
        <begin position="1189"/>
        <end position="1223"/>
    </location>
</feature>
<evidence type="ECO:0000313" key="5">
    <source>
        <dbReference type="Proteomes" id="UP001159042"/>
    </source>
</evidence>
<dbReference type="Gene3D" id="2.130.10.10">
    <property type="entry name" value="YVTN repeat-like/Quinoprotein amine dehydrogenase"/>
    <property type="match status" value="2"/>
</dbReference>
<gene>
    <name evidence="4" type="ORF">NQ315_001670</name>
</gene>
<feature type="repeat" description="WD" evidence="1">
    <location>
        <begin position="510"/>
        <end position="551"/>
    </location>
</feature>
<dbReference type="Pfam" id="PF00400">
    <property type="entry name" value="WD40"/>
    <property type="match status" value="2"/>
</dbReference>
<organism evidence="4 5">
    <name type="scientific">Exocentrus adspersus</name>
    <dbReference type="NCBI Taxonomy" id="1586481"/>
    <lineage>
        <taxon>Eukaryota</taxon>
        <taxon>Metazoa</taxon>
        <taxon>Ecdysozoa</taxon>
        <taxon>Arthropoda</taxon>
        <taxon>Hexapoda</taxon>
        <taxon>Insecta</taxon>
        <taxon>Pterygota</taxon>
        <taxon>Neoptera</taxon>
        <taxon>Endopterygota</taxon>
        <taxon>Coleoptera</taxon>
        <taxon>Polyphaga</taxon>
        <taxon>Cucujiformia</taxon>
        <taxon>Chrysomeloidea</taxon>
        <taxon>Cerambycidae</taxon>
        <taxon>Lamiinae</taxon>
        <taxon>Acanthocinini</taxon>
        <taxon>Exocentrus</taxon>
    </lineage>
</organism>
<keyword evidence="2" id="KW-0175">Coiled coil</keyword>
<keyword evidence="5" id="KW-1185">Reference proteome</keyword>